<sequence length="469" mass="53183">MTSEPTITVPNLSASRLYSDLQNLHHESLNWQCNLFFDDEINEQTGKPTMKHDLCEVLAREWPFKFPAKYRGLASRTQLVVDLKIAAIQCGFCLFTRNSSANPIDGEVQVHPKTNSMRQAHVSLYCEQGQLHRPMNEQERNAASSADSSVDSEESAGASGCQKYNTSTKKPTEPDYVCPFRLNIYMVSEDAPVDAGRWFVSHINVNKRTCAWHRGHIRLRPSELHNYLTNMSEEEKELAEQCAKLRFSTSSTAALLGSRSAGGLTYQANQISYLSRVVCDIGKHGQSTADRLVSTFSNRTDVCWLMVTFNPEEGLLLQVTAKDRQKLLKLKRNDPEYTKFVKLHSDNKLTGRQKLLLIFMFASAEEIRLLYMHPESISCDVTFGTENTKKQLFDFAAVDGNNKAFNCGRAYIPDGQTWVFWYCFKYCLPVFWGPVVTERLCVMSTDGDNVAQLSASSRLHHQLENHLCE</sequence>
<keyword evidence="3" id="KW-1185">Reference proteome</keyword>
<accession>A0A9K3KK95</accession>
<name>A0A9K3KK95_9STRA</name>
<gene>
    <name evidence="2" type="ORF">IV203_032788</name>
</gene>
<feature type="compositionally biased region" description="Low complexity" evidence="1">
    <location>
        <begin position="142"/>
        <end position="160"/>
    </location>
</feature>
<proteinExistence type="predicted"/>
<reference evidence="2" key="2">
    <citation type="submission" date="2021-04" db="EMBL/GenBank/DDBJ databases">
        <authorList>
            <person name="Podell S."/>
        </authorList>
    </citation>
    <scope>NUCLEOTIDE SEQUENCE</scope>
    <source>
        <strain evidence="2">Hildebrandi</strain>
    </source>
</reference>
<evidence type="ECO:0000313" key="2">
    <source>
        <dbReference type="EMBL" id="KAG7345257.1"/>
    </source>
</evidence>
<feature type="region of interest" description="Disordered" evidence="1">
    <location>
        <begin position="136"/>
        <end position="170"/>
    </location>
</feature>
<evidence type="ECO:0000313" key="3">
    <source>
        <dbReference type="Proteomes" id="UP000693970"/>
    </source>
</evidence>
<evidence type="ECO:0000256" key="1">
    <source>
        <dbReference type="SAM" id="MobiDB-lite"/>
    </source>
</evidence>
<comment type="caution">
    <text evidence="2">The sequence shown here is derived from an EMBL/GenBank/DDBJ whole genome shotgun (WGS) entry which is preliminary data.</text>
</comment>
<dbReference type="Proteomes" id="UP000693970">
    <property type="component" value="Unassembled WGS sequence"/>
</dbReference>
<dbReference type="AlphaFoldDB" id="A0A9K3KK95"/>
<protein>
    <submittedName>
        <fullName evidence="2">Uncharacterized protein</fullName>
    </submittedName>
</protein>
<organism evidence="2 3">
    <name type="scientific">Nitzschia inconspicua</name>
    <dbReference type="NCBI Taxonomy" id="303405"/>
    <lineage>
        <taxon>Eukaryota</taxon>
        <taxon>Sar</taxon>
        <taxon>Stramenopiles</taxon>
        <taxon>Ochrophyta</taxon>
        <taxon>Bacillariophyta</taxon>
        <taxon>Bacillariophyceae</taxon>
        <taxon>Bacillariophycidae</taxon>
        <taxon>Bacillariales</taxon>
        <taxon>Bacillariaceae</taxon>
        <taxon>Nitzschia</taxon>
    </lineage>
</organism>
<dbReference type="EMBL" id="JAGRRH010000022">
    <property type="protein sequence ID" value="KAG7345257.1"/>
    <property type="molecule type" value="Genomic_DNA"/>
</dbReference>
<reference evidence="2" key="1">
    <citation type="journal article" date="2021" name="Sci. Rep.">
        <title>Diploid genomic architecture of Nitzschia inconspicua, an elite biomass production diatom.</title>
        <authorList>
            <person name="Oliver A."/>
            <person name="Podell S."/>
            <person name="Pinowska A."/>
            <person name="Traller J.C."/>
            <person name="Smith S.R."/>
            <person name="McClure R."/>
            <person name="Beliaev A."/>
            <person name="Bohutskyi P."/>
            <person name="Hill E.A."/>
            <person name="Rabines A."/>
            <person name="Zheng H."/>
            <person name="Allen L.Z."/>
            <person name="Kuo A."/>
            <person name="Grigoriev I.V."/>
            <person name="Allen A.E."/>
            <person name="Hazlebeck D."/>
            <person name="Allen E.E."/>
        </authorList>
    </citation>
    <scope>NUCLEOTIDE SEQUENCE</scope>
    <source>
        <strain evidence="2">Hildebrandi</strain>
    </source>
</reference>